<evidence type="ECO:0000313" key="2">
    <source>
        <dbReference type="Proteomes" id="UP000002624"/>
    </source>
</evidence>
<reference evidence="2" key="1">
    <citation type="submission" date="2009-05" db="EMBL/GenBank/DDBJ databases">
        <title>The genome sequence of Ajellomyces capsulatus strain H143.</title>
        <authorList>
            <person name="Champion M."/>
            <person name="Cuomo C.A."/>
            <person name="Ma L.-J."/>
            <person name="Henn M.R."/>
            <person name="Sil A."/>
            <person name="Goldman B."/>
            <person name="Young S.K."/>
            <person name="Kodira C.D."/>
            <person name="Zeng Q."/>
            <person name="Koehrsen M."/>
            <person name="Alvarado L."/>
            <person name="Berlin A.M."/>
            <person name="Borenstein D."/>
            <person name="Chen Z."/>
            <person name="Engels R."/>
            <person name="Freedman E."/>
            <person name="Gellesch M."/>
            <person name="Goldberg J."/>
            <person name="Griggs A."/>
            <person name="Gujja S."/>
            <person name="Heiman D.I."/>
            <person name="Hepburn T.A."/>
            <person name="Howarth C."/>
            <person name="Jen D."/>
            <person name="Larson L."/>
            <person name="Lewis B."/>
            <person name="Mehta T."/>
            <person name="Park D."/>
            <person name="Pearson M."/>
            <person name="Roberts A."/>
            <person name="Saif S."/>
            <person name="Shea T.D."/>
            <person name="Shenoy N."/>
            <person name="Sisk P."/>
            <person name="Stolte C."/>
            <person name="Sykes S."/>
            <person name="Walk T."/>
            <person name="White J."/>
            <person name="Yandava C."/>
            <person name="Klein B."/>
            <person name="McEwen J.G."/>
            <person name="Puccia R."/>
            <person name="Goldman G.H."/>
            <person name="Felipe M.S."/>
            <person name="Nino-Vega G."/>
            <person name="San-Blas G."/>
            <person name="Taylor J.W."/>
            <person name="Mendoza L."/>
            <person name="Galagan J.E."/>
            <person name="Nusbaum C."/>
            <person name="Birren B.W."/>
        </authorList>
    </citation>
    <scope>NUCLEOTIDE SEQUENCE [LARGE SCALE GENOMIC DNA]</scope>
    <source>
        <strain evidence="2">H143</strain>
    </source>
</reference>
<name>C6H790_AJECH</name>
<proteinExistence type="predicted"/>
<organism evidence="1 2">
    <name type="scientific">Ajellomyces capsulatus (strain H143)</name>
    <name type="common">Darling's disease fungus</name>
    <name type="synonym">Histoplasma capsulatum</name>
    <dbReference type="NCBI Taxonomy" id="544712"/>
    <lineage>
        <taxon>Eukaryota</taxon>
        <taxon>Fungi</taxon>
        <taxon>Dikarya</taxon>
        <taxon>Ascomycota</taxon>
        <taxon>Pezizomycotina</taxon>
        <taxon>Eurotiomycetes</taxon>
        <taxon>Eurotiomycetidae</taxon>
        <taxon>Onygenales</taxon>
        <taxon>Ajellomycetaceae</taxon>
        <taxon>Histoplasma</taxon>
    </lineage>
</organism>
<dbReference type="HOGENOM" id="CLU_1578069_0_0_1"/>
<accession>C6H790</accession>
<evidence type="ECO:0000313" key="1">
    <source>
        <dbReference type="EMBL" id="EER44261.1"/>
    </source>
</evidence>
<gene>
    <name evidence="1" type="ORF">HCDG_02291</name>
</gene>
<sequence>MFDARRRTRFSVEGVVENRPVHPRLIEGAKNVEIGPWCLMTTWLAQNREDTVHCTYVIARIDCVELGARGIISQRVTALLMDFVNDDDDIFKRRASIRFGIVAKFSEDNSYLRHPDTAERRDLPFPPKPAQLGLSFNSNGLFCSMKWTHEACAADCIYAPARAYQDTEY</sequence>
<dbReference type="Proteomes" id="UP000002624">
    <property type="component" value="Unassembled WGS sequence"/>
</dbReference>
<dbReference type="EMBL" id="GG692420">
    <property type="protein sequence ID" value="EER44261.1"/>
    <property type="molecule type" value="Genomic_DNA"/>
</dbReference>
<dbReference type="AlphaFoldDB" id="C6H790"/>
<dbReference type="VEuPathDB" id="FungiDB:HCDG_02291"/>
<protein>
    <submittedName>
        <fullName evidence="1">Uncharacterized protein</fullName>
    </submittedName>
</protein>